<dbReference type="CDD" id="cd04433">
    <property type="entry name" value="AFD_class_I"/>
    <property type="match status" value="1"/>
</dbReference>
<dbReference type="InterPro" id="IPR020845">
    <property type="entry name" value="AMP-binding_CS"/>
</dbReference>
<dbReference type="Pfam" id="PF00501">
    <property type="entry name" value="AMP-binding"/>
    <property type="match status" value="1"/>
</dbReference>
<dbReference type="OMA" id="KIWIRTI"/>
<dbReference type="InterPro" id="IPR045851">
    <property type="entry name" value="AMP-bd_C_sf"/>
</dbReference>
<dbReference type="Gene3D" id="3.40.50.12780">
    <property type="entry name" value="N-terminal domain of ligase-like"/>
    <property type="match status" value="1"/>
</dbReference>
<dbReference type="PANTHER" id="PTHR42814">
    <property type="entry name" value="AMP-BINDING DOMAIN-CONTAINING PROTEIN"/>
    <property type="match status" value="1"/>
</dbReference>
<evidence type="ECO:0000313" key="2">
    <source>
        <dbReference type="EnsemblMetazoa" id="G32812.5:cds"/>
    </source>
</evidence>
<sequence length="568" mass="63052">MAGSYLKCDTVLDIPYTSFPDLLKRRAVETPNKAACVFFYESNERYVLTFGDLYDRATKFAKALVQMGVKRGDIIGVSGRNVPEWLVAYFGVQIAGGCSLCLPFQQNETQIKALLKSIGDVKLLIIDAGTGGQNCQYVKNIIDESLESGDLDSGKVLGLQQVILLNHNEGLPSLQNVVDMCSRDVGVDLPRIDPEAMAIILLSSGSTGLPKAIPYSHHALVIFACHCVNVYQTNNEDAVFYNDRAFFWAAGHPCWEIGGGKTRVTMTNALHTSSMADAVETACKIMTKEKATQAYLVPSVLDLIIKNGFPLKIQRISTGSMVVKSSMLECVGQICDEFQNIYGTTELALIGSRIYTVDDKPLVNQGVVSCRPDPGVEVKVTDDEGFVQPIGQRGKIWIRTIRRFTGYLNHTFSPELTEYIIRSGWFSHDDGGYVTKDNSLIIEGRNQEMIEVLGRKIYPIEIEDVIKSKTNVIAAIVVPIKERETGHFVPSAAVVYRPQGEDSVESMQRYLRKQFNITAEDHLNEYLYVPSVIISVKEFPILANGKPNRKAVSQLIFDKIDSQRYDTS</sequence>
<name>A0A8W8MG93_MAGGI</name>
<dbReference type="Proteomes" id="UP000005408">
    <property type="component" value="Unassembled WGS sequence"/>
</dbReference>
<evidence type="ECO:0000313" key="3">
    <source>
        <dbReference type="Proteomes" id="UP000005408"/>
    </source>
</evidence>
<protein>
    <recommendedName>
        <fullName evidence="1">AMP-dependent synthetase/ligase domain-containing protein</fullName>
    </recommendedName>
</protein>
<feature type="domain" description="AMP-dependent synthetase/ligase" evidence="1">
    <location>
        <begin position="24"/>
        <end position="408"/>
    </location>
</feature>
<dbReference type="InterPro" id="IPR000873">
    <property type="entry name" value="AMP-dep_synth/lig_dom"/>
</dbReference>
<dbReference type="Gene3D" id="3.30.300.30">
    <property type="match status" value="1"/>
</dbReference>
<keyword evidence="3" id="KW-1185">Reference proteome</keyword>
<dbReference type="PROSITE" id="PS00455">
    <property type="entry name" value="AMP_BINDING"/>
    <property type="match status" value="1"/>
</dbReference>
<dbReference type="EnsemblMetazoa" id="G32812.1">
    <property type="protein sequence ID" value="G32812.1:cds"/>
    <property type="gene ID" value="G32812"/>
</dbReference>
<organism evidence="2 3">
    <name type="scientific">Magallana gigas</name>
    <name type="common">Pacific oyster</name>
    <name type="synonym">Crassostrea gigas</name>
    <dbReference type="NCBI Taxonomy" id="29159"/>
    <lineage>
        <taxon>Eukaryota</taxon>
        <taxon>Metazoa</taxon>
        <taxon>Spiralia</taxon>
        <taxon>Lophotrochozoa</taxon>
        <taxon>Mollusca</taxon>
        <taxon>Bivalvia</taxon>
        <taxon>Autobranchia</taxon>
        <taxon>Pteriomorphia</taxon>
        <taxon>Ostreida</taxon>
        <taxon>Ostreoidea</taxon>
        <taxon>Ostreidae</taxon>
        <taxon>Magallana</taxon>
    </lineage>
</organism>
<dbReference type="PANTHER" id="PTHR42814:SF3">
    <property type="entry name" value="BETA-N-ACETYLHEXOSAMINIDASE"/>
    <property type="match status" value="1"/>
</dbReference>
<dbReference type="EnsemblMetazoa" id="G32812.3">
    <property type="protein sequence ID" value="G32812.3:cds"/>
    <property type="gene ID" value="G32812"/>
</dbReference>
<evidence type="ECO:0000259" key="1">
    <source>
        <dbReference type="Pfam" id="PF00501"/>
    </source>
</evidence>
<dbReference type="EnsemblMetazoa" id="G32812.5">
    <property type="protein sequence ID" value="G32812.5:cds"/>
    <property type="gene ID" value="G32812"/>
</dbReference>
<dbReference type="OrthoDB" id="10253869at2759"/>
<accession>A0A8W8MG93</accession>
<proteinExistence type="predicted"/>
<dbReference type="SUPFAM" id="SSF56801">
    <property type="entry name" value="Acetyl-CoA synthetase-like"/>
    <property type="match status" value="1"/>
</dbReference>
<dbReference type="AlphaFoldDB" id="A0A8W8MG93"/>
<dbReference type="InterPro" id="IPR042099">
    <property type="entry name" value="ANL_N_sf"/>
</dbReference>
<reference evidence="2" key="1">
    <citation type="submission" date="2022-08" db="UniProtKB">
        <authorList>
            <consortium name="EnsemblMetazoa"/>
        </authorList>
    </citation>
    <scope>IDENTIFICATION</scope>
    <source>
        <strain evidence="2">05x7-T-G4-1.051#20</strain>
    </source>
</reference>